<evidence type="ECO:0000259" key="12">
    <source>
        <dbReference type="Pfam" id="PF20922"/>
    </source>
</evidence>
<evidence type="ECO:0000256" key="10">
    <source>
        <dbReference type="HAMAP-Rule" id="MF_03115"/>
    </source>
</evidence>
<keyword evidence="5 10" id="KW-0001">2Fe-2S</keyword>
<dbReference type="InterPro" id="IPR029063">
    <property type="entry name" value="SAM-dependent_MTases_sf"/>
</dbReference>
<dbReference type="PANTHER" id="PTHR13273">
    <property type="entry name" value="ANAMORSIN"/>
    <property type="match status" value="1"/>
</dbReference>
<dbReference type="PANTHER" id="PTHR13273:SF14">
    <property type="entry name" value="ANAMORSIN"/>
    <property type="match status" value="1"/>
</dbReference>
<feature type="binding site" evidence="10">
    <location>
        <position position="224"/>
    </location>
    <ligand>
        <name>[2Fe-2S] cluster</name>
        <dbReference type="ChEBI" id="CHEBI:190135"/>
    </ligand>
</feature>
<comment type="domain">
    <text evidence="10">The N-terminal domain has structural similarity with S-adenosyl-L-methionine-dependent methyltransferases, but does not bind S-adenosyl-L-methionine. It is required for correct assembly of the 2 Fe-S clusters.</text>
</comment>
<evidence type="ECO:0000313" key="13">
    <source>
        <dbReference type="EnsemblMetazoa" id="XP_014243301.1"/>
    </source>
</evidence>
<keyword evidence="6 10" id="KW-0479">Metal-binding</keyword>
<feature type="binding site" evidence="10">
    <location>
        <position position="229"/>
    </location>
    <ligand>
        <name>[2Fe-2S] cluster</name>
        <dbReference type="ChEBI" id="CHEBI:190135"/>
    </ligand>
</feature>
<proteinExistence type="inferred from homology"/>
<comment type="domain">
    <text evidence="10">The C-terminal domain binds 2 Fe-S clusters but is otherwise mostly in an intrinsically disordered conformation.</text>
</comment>
<evidence type="ECO:0000256" key="2">
    <source>
        <dbReference type="ARBA" id="ARBA00008169"/>
    </source>
</evidence>
<comment type="caution">
    <text evidence="10">Lacks conserved residue(s) required for the propagation of feature annotation.</text>
</comment>
<dbReference type="OMA" id="ACKNCTW"/>
<feature type="binding site" evidence="10">
    <location>
        <position position="256"/>
    </location>
    <ligand>
        <name>[4Fe-4S] cluster</name>
        <dbReference type="ChEBI" id="CHEBI:49883"/>
    </ligand>
</feature>
<protein>
    <recommendedName>
        <fullName evidence="10">Anamorsin homolog</fullName>
    </recommendedName>
    <alternativeName>
        <fullName evidence="10">Fe-S cluster assembly protein DRE2 homolog</fullName>
    </alternativeName>
</protein>
<evidence type="ECO:0000313" key="14">
    <source>
        <dbReference type="Proteomes" id="UP000494040"/>
    </source>
</evidence>
<feature type="region of interest" description="Fe-S binding site B" evidence="10">
    <location>
        <begin position="253"/>
        <end position="267"/>
    </location>
</feature>
<keyword evidence="7 10" id="KW-0408">Iron</keyword>
<feature type="domain" description="Anamorsin N-terminal" evidence="12">
    <location>
        <begin position="11"/>
        <end position="168"/>
    </location>
</feature>
<dbReference type="AlphaFoldDB" id="A0A8I6RDS1"/>
<feature type="binding site" evidence="10">
    <location>
        <position position="253"/>
    </location>
    <ligand>
        <name>[4Fe-4S] cluster</name>
        <dbReference type="ChEBI" id="CHEBI:49883"/>
    </ligand>
</feature>
<evidence type="ECO:0000259" key="11">
    <source>
        <dbReference type="Pfam" id="PF05093"/>
    </source>
</evidence>
<evidence type="ECO:0000256" key="4">
    <source>
        <dbReference type="ARBA" id="ARBA00022490"/>
    </source>
</evidence>
<dbReference type="InterPro" id="IPR046408">
    <property type="entry name" value="CIAPIN1"/>
</dbReference>
<dbReference type="CTD" id="57019"/>
<feature type="binding site" evidence="10">
    <location>
        <position position="267"/>
    </location>
    <ligand>
        <name>[4Fe-4S] cluster</name>
        <dbReference type="ChEBI" id="CHEBI:49883"/>
    </ligand>
</feature>
<comment type="domain">
    <text evidence="10">The twin Cx2C motifs are involved in the recognition by the mitochondrial MIA40-ERV1 disulfide relay system. The formation of 2 disulfide bonds in the Cx2C motifs through dithiol/disulfide exchange reactions effectively traps the protein in the mitochondrial intermembrane space.</text>
</comment>
<reference evidence="13" key="1">
    <citation type="submission" date="2022-01" db="UniProtKB">
        <authorList>
            <consortium name="EnsemblMetazoa"/>
        </authorList>
    </citation>
    <scope>IDENTIFICATION</scope>
</reference>
<dbReference type="KEGG" id="clec:106663177"/>
<dbReference type="SUPFAM" id="SSF53335">
    <property type="entry name" value="S-adenosyl-L-methionine-dependent methyltransferases"/>
    <property type="match status" value="1"/>
</dbReference>
<keyword evidence="4 10" id="KW-0963">Cytoplasm</keyword>
<dbReference type="OrthoDB" id="311633at2759"/>
<name>A0A8I6RDS1_CIMLE</name>
<dbReference type="PROSITE" id="PS00018">
    <property type="entry name" value="EF_HAND_1"/>
    <property type="match status" value="1"/>
</dbReference>
<sequence length="291" mass="31656">MSRPSFELNRGEKVLVVVSPEAEPALVQEYVEAIGKQVDGDGGLVKVENSLRLKTGDHPDSYFDMIVSGFVPLQTVDHTFEFLDILLNIAKPNGRVVLYETVSDGHESLKSEKALLSNLTMSGLVNVCCEEVQMEEENTQKLRGHFKTENFKLFSYKGSKPNFEIGSSAKINLNVPEDVANVWKVDADDDDIIDSNELLDEADLQKPDPSSLKVCGTTGKKKACKNCSCGLAEELAQEVNGKGEPAPAQKSSCGNCYLGDAFRCASCPYLGMPAFKPGEIVQLDPSTLADV</sequence>
<dbReference type="Gene3D" id="3.40.50.150">
    <property type="entry name" value="Vaccinia Virus protein VP39"/>
    <property type="match status" value="1"/>
</dbReference>
<keyword evidence="8 10" id="KW-0411">Iron-sulfur</keyword>
<feature type="binding site" evidence="10">
    <location>
        <position position="227"/>
    </location>
    <ligand>
        <name>[2Fe-2S] cluster</name>
        <dbReference type="ChEBI" id="CHEBI:190135"/>
    </ligand>
</feature>
<dbReference type="Pfam" id="PF05093">
    <property type="entry name" value="CIAPIN1"/>
    <property type="match status" value="1"/>
</dbReference>
<evidence type="ECO:0000256" key="9">
    <source>
        <dbReference type="ARBA" id="ARBA00023128"/>
    </source>
</evidence>
<evidence type="ECO:0000256" key="5">
    <source>
        <dbReference type="ARBA" id="ARBA00022714"/>
    </source>
</evidence>
<dbReference type="GeneID" id="106663177"/>
<comment type="subcellular location">
    <subcellularLocation>
        <location evidence="10">Cytoplasm</location>
    </subcellularLocation>
    <subcellularLocation>
        <location evidence="10">Mitochondrion intermembrane space</location>
    </subcellularLocation>
</comment>
<feature type="short sequence motif" description="Cx2C motif 1" evidence="10">
    <location>
        <begin position="253"/>
        <end position="256"/>
    </location>
</feature>
<dbReference type="GO" id="GO:0016226">
    <property type="term" value="P:iron-sulfur cluster assembly"/>
    <property type="evidence" value="ECO:0007669"/>
    <property type="project" value="UniProtKB-UniRule"/>
</dbReference>
<feature type="domain" description="Anamorsin C-terminal" evidence="11">
    <location>
        <begin position="248"/>
        <end position="283"/>
    </location>
</feature>
<dbReference type="EnsemblMetazoa" id="XM_014387815.2">
    <property type="protein sequence ID" value="XP_014243301.1"/>
    <property type="gene ID" value="LOC106663177"/>
</dbReference>
<dbReference type="InterPro" id="IPR007785">
    <property type="entry name" value="Anamorsin"/>
</dbReference>
<dbReference type="RefSeq" id="XP_014243301.1">
    <property type="nucleotide sequence ID" value="XM_014387815.2"/>
</dbReference>
<feature type="short sequence motif" description="Cx2C motif 2" evidence="10">
    <location>
        <begin position="264"/>
        <end position="267"/>
    </location>
</feature>
<feature type="binding site" evidence="10">
    <location>
        <position position="215"/>
    </location>
    <ligand>
        <name>[2Fe-2S] cluster</name>
        <dbReference type="ChEBI" id="CHEBI:190135"/>
    </ligand>
</feature>
<evidence type="ECO:0000256" key="6">
    <source>
        <dbReference type="ARBA" id="ARBA00022723"/>
    </source>
</evidence>
<keyword evidence="14" id="KW-1185">Reference proteome</keyword>
<dbReference type="Proteomes" id="UP000494040">
    <property type="component" value="Unassembled WGS sequence"/>
</dbReference>
<evidence type="ECO:0000256" key="7">
    <source>
        <dbReference type="ARBA" id="ARBA00023004"/>
    </source>
</evidence>
<feature type="binding site" evidence="10">
    <location>
        <position position="264"/>
    </location>
    <ligand>
        <name>[4Fe-4S] cluster</name>
        <dbReference type="ChEBI" id="CHEBI:49883"/>
    </ligand>
</feature>
<dbReference type="GO" id="GO:0009055">
    <property type="term" value="F:electron transfer activity"/>
    <property type="evidence" value="ECO:0007669"/>
    <property type="project" value="UniProtKB-UniRule"/>
</dbReference>
<comment type="subunit">
    <text evidence="10">Monomer.</text>
</comment>
<evidence type="ECO:0000256" key="3">
    <source>
        <dbReference type="ARBA" id="ARBA00022485"/>
    </source>
</evidence>
<comment type="function">
    <text evidence="10">Component of the cytosolic iron-sulfur (Fe-S) protein assembly (CIA) machinery. Required for the maturation of extramitochondrial Fe-S proteins. Part of an electron transfer chain functioning in an early step of cytosolic Fe-S biogenesis, facilitating the de novo assembly of a [4Fe-4S] cluster on the cytosolic Fe-S scaffold complex. Electrons are transferred from NADPH via a FAD- and FMN-containing diflavin oxidoreductase. Together with the diflavin oxidoreductase, also required for the assembly of the diferric tyrosyl radical cofactor of ribonucleotide reductase (RNR), probably by providing electrons for reduction during radical cofactor maturation in the catalytic small subunit.</text>
</comment>
<dbReference type="InterPro" id="IPR049011">
    <property type="entry name" value="Anamorsin_N_metazoan"/>
</dbReference>
<dbReference type="GO" id="GO:0051539">
    <property type="term" value="F:4 iron, 4 sulfur cluster binding"/>
    <property type="evidence" value="ECO:0007669"/>
    <property type="project" value="UniProtKB-KW"/>
</dbReference>
<dbReference type="Pfam" id="PF20922">
    <property type="entry name" value="Anamorsin_N"/>
    <property type="match status" value="1"/>
</dbReference>
<evidence type="ECO:0000256" key="1">
    <source>
        <dbReference type="ARBA" id="ARBA00001966"/>
    </source>
</evidence>
<keyword evidence="9 10" id="KW-0496">Mitochondrion</keyword>
<dbReference type="InterPro" id="IPR018247">
    <property type="entry name" value="EF_Hand_1_Ca_BS"/>
</dbReference>
<comment type="similarity">
    <text evidence="2 10">Belongs to the anamorsin family.</text>
</comment>
<dbReference type="GO" id="GO:0005758">
    <property type="term" value="C:mitochondrial intermembrane space"/>
    <property type="evidence" value="ECO:0007669"/>
    <property type="project" value="UniProtKB-SubCell"/>
</dbReference>
<accession>A0A8I6RDS1</accession>
<organism evidence="13 14">
    <name type="scientific">Cimex lectularius</name>
    <name type="common">Bed bug</name>
    <name type="synonym">Acanthia lectularia</name>
    <dbReference type="NCBI Taxonomy" id="79782"/>
    <lineage>
        <taxon>Eukaryota</taxon>
        <taxon>Metazoa</taxon>
        <taxon>Ecdysozoa</taxon>
        <taxon>Arthropoda</taxon>
        <taxon>Hexapoda</taxon>
        <taxon>Insecta</taxon>
        <taxon>Pterygota</taxon>
        <taxon>Neoptera</taxon>
        <taxon>Paraneoptera</taxon>
        <taxon>Hemiptera</taxon>
        <taxon>Heteroptera</taxon>
        <taxon>Panheteroptera</taxon>
        <taxon>Cimicomorpha</taxon>
        <taxon>Cimicidae</taxon>
        <taxon>Cimex</taxon>
    </lineage>
</organism>
<comment type="cofactor">
    <cofactor evidence="10">
        <name>[2Fe-2S] cluster</name>
        <dbReference type="ChEBI" id="CHEBI:190135"/>
    </cofactor>
</comment>
<dbReference type="GO" id="GO:0046872">
    <property type="term" value="F:metal ion binding"/>
    <property type="evidence" value="ECO:0007669"/>
    <property type="project" value="UniProtKB-KW"/>
</dbReference>
<keyword evidence="3 10" id="KW-0004">4Fe-4S</keyword>
<comment type="cofactor">
    <cofactor evidence="1 10">
        <name>[4Fe-4S] cluster</name>
        <dbReference type="ChEBI" id="CHEBI:49883"/>
    </cofactor>
</comment>
<evidence type="ECO:0000256" key="8">
    <source>
        <dbReference type="ARBA" id="ARBA00023014"/>
    </source>
</evidence>
<dbReference type="HAMAP" id="MF_03115">
    <property type="entry name" value="Anamorsin"/>
    <property type="match status" value="1"/>
</dbReference>
<dbReference type="GO" id="GO:0051537">
    <property type="term" value="F:2 iron, 2 sulfur cluster binding"/>
    <property type="evidence" value="ECO:0007669"/>
    <property type="project" value="UniProtKB-UniRule"/>
</dbReference>